<accession>A0ABQ4A554</accession>
<dbReference type="EMBL" id="BOMN01000131">
    <property type="protein sequence ID" value="GIE25970.1"/>
    <property type="molecule type" value="Genomic_DNA"/>
</dbReference>
<name>A0ABQ4A554_9ACTN</name>
<feature type="compositionally biased region" description="Low complexity" evidence="1">
    <location>
        <begin position="86"/>
        <end position="103"/>
    </location>
</feature>
<keyword evidence="3" id="KW-1185">Reference proteome</keyword>
<reference evidence="2 3" key="1">
    <citation type="submission" date="2021-01" db="EMBL/GenBank/DDBJ databases">
        <title>Whole genome shotgun sequence of Actinoplanes humidus NBRC 14915.</title>
        <authorList>
            <person name="Komaki H."/>
            <person name="Tamura T."/>
        </authorList>
    </citation>
    <scope>NUCLEOTIDE SEQUENCE [LARGE SCALE GENOMIC DNA]</scope>
    <source>
        <strain evidence="2 3">NBRC 14915</strain>
    </source>
</reference>
<proteinExistence type="predicted"/>
<gene>
    <name evidence="2" type="ORF">Ahu01nite_090720</name>
</gene>
<comment type="caution">
    <text evidence="2">The sequence shown here is derived from an EMBL/GenBank/DDBJ whole genome shotgun (WGS) entry which is preliminary data.</text>
</comment>
<sequence>MPVVLRLARSTAPWVTIYDESCNVVYKLNAAPDGVEGYVAATANREEMKSDATVHESWTHPGLTGMSARPILTSNNRPLRSRTCPASHSSHSLQASALSWASG</sequence>
<feature type="compositionally biased region" description="Basic and acidic residues" evidence="1">
    <location>
        <begin position="49"/>
        <end position="58"/>
    </location>
</feature>
<dbReference type="Proteomes" id="UP000603200">
    <property type="component" value="Unassembled WGS sequence"/>
</dbReference>
<protein>
    <submittedName>
        <fullName evidence="2">Uncharacterized protein</fullName>
    </submittedName>
</protein>
<organism evidence="2 3">
    <name type="scientific">Winogradskya humida</name>
    <dbReference type="NCBI Taxonomy" id="113566"/>
    <lineage>
        <taxon>Bacteria</taxon>
        <taxon>Bacillati</taxon>
        <taxon>Actinomycetota</taxon>
        <taxon>Actinomycetes</taxon>
        <taxon>Micromonosporales</taxon>
        <taxon>Micromonosporaceae</taxon>
        <taxon>Winogradskya</taxon>
    </lineage>
</organism>
<evidence type="ECO:0000313" key="2">
    <source>
        <dbReference type="EMBL" id="GIE25970.1"/>
    </source>
</evidence>
<feature type="region of interest" description="Disordered" evidence="1">
    <location>
        <begin position="49"/>
        <end position="103"/>
    </location>
</feature>
<evidence type="ECO:0000313" key="3">
    <source>
        <dbReference type="Proteomes" id="UP000603200"/>
    </source>
</evidence>
<evidence type="ECO:0000256" key="1">
    <source>
        <dbReference type="SAM" id="MobiDB-lite"/>
    </source>
</evidence>